<dbReference type="Proteomes" id="UP001497472">
    <property type="component" value="Unassembled WGS sequence"/>
</dbReference>
<dbReference type="InterPro" id="IPR026104">
    <property type="entry name" value="ZNF_C2HC_dom_1C"/>
</dbReference>
<dbReference type="Gene3D" id="3.30.160.60">
    <property type="entry name" value="Classic Zinc Finger"/>
    <property type="match status" value="1"/>
</dbReference>
<feature type="compositionally biased region" description="Polar residues" evidence="8">
    <location>
        <begin position="295"/>
        <end position="306"/>
    </location>
</feature>
<dbReference type="PANTHER" id="PTHR14649">
    <property type="entry name" value="ZINC FINGER C2HC DOMAIN-CONTAINING PROTEIN 1C"/>
    <property type="match status" value="1"/>
</dbReference>
<feature type="region of interest" description="Disordered" evidence="8">
    <location>
        <begin position="940"/>
        <end position="976"/>
    </location>
</feature>
<keyword evidence="4" id="KW-0862">Zinc</keyword>
<dbReference type="Pfam" id="PF13913">
    <property type="entry name" value="zf-C2HC_2"/>
    <property type="match status" value="2"/>
</dbReference>
<feature type="compositionally biased region" description="Basic residues" evidence="8">
    <location>
        <begin position="1515"/>
        <end position="1525"/>
    </location>
</feature>
<evidence type="ECO:0000256" key="5">
    <source>
        <dbReference type="ARBA" id="ARBA00023054"/>
    </source>
</evidence>
<keyword evidence="2" id="KW-0479">Metal-binding</keyword>
<comment type="similarity">
    <text evidence="1">Belongs to the ZC2HC1 family.</text>
</comment>
<evidence type="ECO:0000313" key="11">
    <source>
        <dbReference type="Proteomes" id="UP001497472"/>
    </source>
</evidence>
<feature type="compositionally biased region" description="Basic and acidic residues" evidence="8">
    <location>
        <begin position="1368"/>
        <end position="1381"/>
    </location>
</feature>
<evidence type="ECO:0000256" key="3">
    <source>
        <dbReference type="ARBA" id="ARBA00022771"/>
    </source>
</evidence>
<evidence type="ECO:0000259" key="9">
    <source>
        <dbReference type="PROSITE" id="PS52027"/>
    </source>
</evidence>
<keyword evidence="5 7" id="KW-0175">Coiled coil</keyword>
<accession>A0AAV1K1J1</accession>
<feature type="region of interest" description="Disordered" evidence="8">
    <location>
        <begin position="1453"/>
        <end position="1476"/>
    </location>
</feature>
<feature type="region of interest" description="Disordered" evidence="8">
    <location>
        <begin position="587"/>
        <end position="625"/>
    </location>
</feature>
<feature type="compositionally biased region" description="Basic and acidic residues" evidence="8">
    <location>
        <begin position="115"/>
        <end position="126"/>
    </location>
</feature>
<evidence type="ECO:0000256" key="7">
    <source>
        <dbReference type="SAM" id="Coils"/>
    </source>
</evidence>
<name>A0AAV1K1J1_9NEOP</name>
<feature type="compositionally biased region" description="Low complexity" evidence="8">
    <location>
        <begin position="1526"/>
        <end position="1537"/>
    </location>
</feature>
<feature type="region of interest" description="Disordered" evidence="8">
    <location>
        <begin position="115"/>
        <end position="162"/>
    </location>
</feature>
<comment type="caution">
    <text evidence="10">The sequence shown here is derived from an EMBL/GenBank/DDBJ whole genome shotgun (WGS) entry which is preliminary data.</text>
</comment>
<sequence>MKKSAILKLKAIFGSKKGKRHQEHNSTKSSRAASPTPSDGPNTEFRPLQRTPPPSRLGPPPSPPVPTKPVAPVDPEPSGPLPLTPCPVCGRTFVPQSLSKHVKICEKMTVKKRKTFDSSRQRREGTDLEQYLPKNFGLPENSPFLEKSPPNTAKATPKPKLQSVRTAMMKPTADLQKCPHCGRAFGVRAFERHVEWCADKAKILPAAPAQPPPHIADAKQRLNARTQYKAPPVRTRRTSQTREKSSRSASVESTRGISPPREYGDYKHPRSRASESGSSNDYHEESSPHIPVIRNSRSSQNKSSGDANIKARQARLARDLSSTSRTPISLFVVIVQITEFLPFPLYRDYQEPTIPHLQQCTTDPDINKKDVEKKPKQRLNVKKKQQLKKLEKIAEKHKERSEKIIADQKANIEKVGSSKSHIPIRNKQTAQSATRVRERPMMQNNIDEQSLTFLRHEKSNETKKNSSTVINVKKKQTIAVAEKVKKFKESTMSLDSLDECSPSNRDQKSQSIGINTELLCPCVPCVIHDTSPKAKTKKKKHLKSEIQVDIADNVVHNNITEASSSVELLYKNLTMVSSCDISKELRDDGDIEDSLEPSELSSYNSPSEANEFKDEKTTLTPGNQVKNKNVKPIEIKELFQDLPQAETPFENCDLSGEILEENYERDLSEDSFDCDKGMEPKENESDINLISRHGSGDTYTKFIDNPADLEEFLTITNDMINKKKEVQELSEKDIEGLHTPKTNSIELLCKNNENIDTKSTKHSFSDTIEELKNNFKDLIQAQDHSENIEENRRISDLEHITIYELKFYEQNSKPQEINLHYVQKDIKRQDSIEETCSDETTFRLPVITENNKMPQKSLQGKNKISDIFKEARGSKMQKRTDKDYQTYIIKGNREESGDEAPPLKLPRIELKRIDDNYDPFACAARQMKELMSSDTNIPKKFQNSAKDSNTTLPTLKTPSKTPNNIRPENTKSMKDSINKTYQKTPTLNRMKSFGSTNNESNKTNTFGGRCSSFRLNRNEKRPNLNTTFTKCSKENVNTVEKPYFQRNSSLNRSFSSYNNSVYSTPKLKNKIPKLSTSMHHAFQRNTNSKPIKLEKINKDEEKNDLVNLDSILSCDNSSMTDSNYIDPRLINENDNLPINVNTILNNPDIISSLESLLTTENLPAKFESFSAVHKNNNNANLTSVENRKNEKNNNFYSSNPTTPIISDLGAQYDKLMSSLEHSIASRTSGRDDDSLCEDFDLEEFMTSFDDEVNKQKSERRTCSSTTRIIKQSELSDDVFEAKVDSPKILKSSSNGMIPVNKSMSLVFSSNNIVGDKLFPSSVKRSTSLLDSIQKKPTKVDAKSRHKTDQLEEDIMQSLKEFDKFYESQKNEKNQTSKDLSHMNKHNMYTDTVKRSSRKKCEKKGNKCDNITNGNHTPGGKISNDSAYSSLNRVSPSKLSLCNVKENDSVLLEQIPGGSDTSESHKEDRRSLSSEEFLAMERSAELEETLTRSDMHSSYNNVGNIVNDKRTSSRASTHRNPSHRPKGSLSSSGSEASLHQGRRDTLPCAPRLSRFCHECGSKFPVDTAKFCIECGVKRLAV</sequence>
<feature type="region of interest" description="Disordered" evidence="8">
    <location>
        <begin position="223"/>
        <end position="310"/>
    </location>
</feature>
<dbReference type="InterPro" id="IPR049899">
    <property type="entry name" value="Znf_C2HC_C3H"/>
</dbReference>
<evidence type="ECO:0000256" key="6">
    <source>
        <dbReference type="PROSITE-ProRule" id="PRU01371"/>
    </source>
</evidence>
<protein>
    <recommendedName>
        <fullName evidence="9">C2HC/C3H-type domain-containing protein</fullName>
    </recommendedName>
</protein>
<feature type="compositionally biased region" description="Low complexity" evidence="8">
    <location>
        <begin position="147"/>
        <end position="160"/>
    </location>
</feature>
<feature type="coiled-coil region" evidence="7">
    <location>
        <begin position="376"/>
        <end position="407"/>
    </location>
</feature>
<feature type="compositionally biased region" description="Pro residues" evidence="8">
    <location>
        <begin position="50"/>
        <end position="85"/>
    </location>
</feature>
<feature type="region of interest" description="Disordered" evidence="8">
    <location>
        <begin position="1488"/>
        <end position="1541"/>
    </location>
</feature>
<proteinExistence type="inferred from homology"/>
<dbReference type="PANTHER" id="PTHR14649:SF1">
    <property type="entry name" value="ZINC FINGER C2HC DOMAIN-CONTAINING PROTEIN 1C"/>
    <property type="match status" value="1"/>
</dbReference>
<dbReference type="EMBL" id="CAVLEF010000280">
    <property type="protein sequence ID" value="CAK1555639.1"/>
    <property type="molecule type" value="Genomic_DNA"/>
</dbReference>
<keyword evidence="3 6" id="KW-0863">Zinc-finger</keyword>
<organism evidence="10 11">
    <name type="scientific">Leptosia nina</name>
    <dbReference type="NCBI Taxonomy" id="320188"/>
    <lineage>
        <taxon>Eukaryota</taxon>
        <taxon>Metazoa</taxon>
        <taxon>Ecdysozoa</taxon>
        <taxon>Arthropoda</taxon>
        <taxon>Hexapoda</taxon>
        <taxon>Insecta</taxon>
        <taxon>Pterygota</taxon>
        <taxon>Neoptera</taxon>
        <taxon>Endopterygota</taxon>
        <taxon>Lepidoptera</taxon>
        <taxon>Glossata</taxon>
        <taxon>Ditrysia</taxon>
        <taxon>Papilionoidea</taxon>
        <taxon>Pieridae</taxon>
        <taxon>Pierinae</taxon>
        <taxon>Leptosia</taxon>
    </lineage>
</organism>
<dbReference type="GO" id="GO:0008270">
    <property type="term" value="F:zinc ion binding"/>
    <property type="evidence" value="ECO:0007669"/>
    <property type="project" value="UniProtKB-KW"/>
</dbReference>
<feature type="compositionally biased region" description="Low complexity" evidence="8">
    <location>
        <begin position="948"/>
        <end position="964"/>
    </location>
</feature>
<evidence type="ECO:0000256" key="2">
    <source>
        <dbReference type="ARBA" id="ARBA00022723"/>
    </source>
</evidence>
<feature type="compositionally biased region" description="Polar residues" evidence="8">
    <location>
        <begin position="599"/>
        <end position="608"/>
    </location>
</feature>
<feature type="region of interest" description="Disordered" evidence="8">
    <location>
        <begin position="1368"/>
        <end position="1427"/>
    </location>
</feature>
<feature type="region of interest" description="Disordered" evidence="8">
    <location>
        <begin position="1"/>
        <end position="86"/>
    </location>
</feature>
<feature type="compositionally biased region" description="Polar residues" evidence="8">
    <location>
        <begin position="27"/>
        <end position="41"/>
    </location>
</feature>
<evidence type="ECO:0000256" key="8">
    <source>
        <dbReference type="SAM" id="MobiDB-lite"/>
    </source>
</evidence>
<gene>
    <name evidence="10" type="ORF">LNINA_LOCUS14441</name>
</gene>
<evidence type="ECO:0000256" key="4">
    <source>
        <dbReference type="ARBA" id="ARBA00022833"/>
    </source>
</evidence>
<feature type="compositionally biased region" description="Basic and acidic residues" evidence="8">
    <location>
        <begin position="1461"/>
        <end position="1472"/>
    </location>
</feature>
<feature type="compositionally biased region" description="Polar residues" evidence="8">
    <location>
        <begin position="988"/>
        <end position="1006"/>
    </location>
</feature>
<evidence type="ECO:0000256" key="1">
    <source>
        <dbReference type="ARBA" id="ARBA00010843"/>
    </source>
</evidence>
<reference evidence="10 11" key="1">
    <citation type="submission" date="2023-11" db="EMBL/GenBank/DDBJ databases">
        <authorList>
            <person name="Okamura Y."/>
        </authorList>
    </citation>
    <scope>NUCLEOTIDE SEQUENCE [LARGE SCALE GENOMIC DNA]</scope>
</reference>
<keyword evidence="11" id="KW-1185">Reference proteome</keyword>
<dbReference type="PROSITE" id="PS52027">
    <property type="entry name" value="ZF_C2HC_C3H"/>
    <property type="match status" value="2"/>
</dbReference>
<feature type="compositionally biased region" description="Polar residues" evidence="8">
    <location>
        <begin position="247"/>
        <end position="256"/>
    </location>
</feature>
<feature type="region of interest" description="Disordered" evidence="8">
    <location>
        <begin position="415"/>
        <end position="435"/>
    </location>
</feature>
<feature type="region of interest" description="Disordered" evidence="8">
    <location>
        <begin position="988"/>
        <end position="1010"/>
    </location>
</feature>
<evidence type="ECO:0000313" key="10">
    <source>
        <dbReference type="EMBL" id="CAK1555639.1"/>
    </source>
</evidence>
<feature type="domain" description="C2HC/C3H-type" evidence="9">
    <location>
        <begin position="174"/>
        <end position="203"/>
    </location>
</feature>
<feature type="domain" description="C2HC/C3H-type" evidence="9">
    <location>
        <begin position="82"/>
        <end position="111"/>
    </location>
</feature>